<name>A0A927C919_9BACL</name>
<dbReference type="Proteomes" id="UP000639396">
    <property type="component" value="Unassembled WGS sequence"/>
</dbReference>
<reference evidence="1" key="1">
    <citation type="submission" date="2020-09" db="EMBL/GenBank/DDBJ databases">
        <title>A novel bacterium of genus Paenibacillus, isolated from South China Sea.</title>
        <authorList>
            <person name="Huang H."/>
            <person name="Mo K."/>
            <person name="Hu Y."/>
        </authorList>
    </citation>
    <scope>NUCLEOTIDE SEQUENCE</scope>
    <source>
        <strain evidence="1">IB182363</strain>
    </source>
</reference>
<keyword evidence="2" id="KW-1185">Reference proteome</keyword>
<gene>
    <name evidence="1" type="ORF">IDH45_13960</name>
</gene>
<evidence type="ECO:0000313" key="2">
    <source>
        <dbReference type="Proteomes" id="UP000639396"/>
    </source>
</evidence>
<dbReference type="RefSeq" id="WP_190928578.1">
    <property type="nucleotide sequence ID" value="NZ_JACXJA010000016.1"/>
</dbReference>
<dbReference type="AlphaFoldDB" id="A0A927C919"/>
<accession>A0A927C919</accession>
<sequence>MNPFADSVSMGRYHLEHDSYGLASFFFYRAILEENTNGNAWNGLIMSFSLMRREEDAQIALARFALQEGLPFDKNLVTFAMMMFQRSPIALSSWFRAMSKRFGLTAEERDNYSQLADEMEQTYRKAAEEQGETLLNLQGNLTLEEYAGKTMELDNLVGGQVDAIYTRAQAGLDGDMHEALNAVRMLCMVPDPRSEKLLRRVCRNEDLNGKVITQALLSLRWLGVRGNVKIHKMGEPFVVNLDDPQPELTISVPAAYKPALDRMKLWMAKEQGAVTEAEYESHASTDEPELPQELAEKLEKADIPAVLQEVVHTLIRAAYDHYYPFVPTIRETRQWSTAFLLLMREYLLGIGEAWPYGEPEQDDTAVLHRNWLLSASPDFQNSVKTAGLIRASLKKD</sequence>
<protein>
    <submittedName>
        <fullName evidence="1">HEAT repeat domain-containing protein</fullName>
    </submittedName>
</protein>
<organism evidence="1 2">
    <name type="scientific">Paenibacillus oceani</name>
    <dbReference type="NCBI Taxonomy" id="2772510"/>
    <lineage>
        <taxon>Bacteria</taxon>
        <taxon>Bacillati</taxon>
        <taxon>Bacillota</taxon>
        <taxon>Bacilli</taxon>
        <taxon>Bacillales</taxon>
        <taxon>Paenibacillaceae</taxon>
        <taxon>Paenibacillus</taxon>
    </lineage>
</organism>
<proteinExistence type="predicted"/>
<evidence type="ECO:0000313" key="1">
    <source>
        <dbReference type="EMBL" id="MBD2863094.1"/>
    </source>
</evidence>
<comment type="caution">
    <text evidence="1">The sequence shown here is derived from an EMBL/GenBank/DDBJ whole genome shotgun (WGS) entry which is preliminary data.</text>
</comment>
<dbReference type="EMBL" id="JACXJA010000016">
    <property type="protein sequence ID" value="MBD2863094.1"/>
    <property type="molecule type" value="Genomic_DNA"/>
</dbReference>